<dbReference type="Proteomes" id="UP000562984">
    <property type="component" value="Unassembled WGS sequence"/>
</dbReference>
<reference evidence="3 4" key="1">
    <citation type="submission" date="2020-05" db="EMBL/GenBank/DDBJ databases">
        <title>Nakamurella sp. DB0629 isolated from air conditioner.</title>
        <authorList>
            <person name="Kim D.H."/>
            <person name="Kim D.-U."/>
        </authorList>
    </citation>
    <scope>NUCLEOTIDE SEQUENCE [LARGE SCALE GENOMIC DNA]</scope>
    <source>
        <strain evidence="3 4">DB0629</strain>
    </source>
</reference>
<dbReference type="GO" id="GO:0016491">
    <property type="term" value="F:oxidoreductase activity"/>
    <property type="evidence" value="ECO:0007669"/>
    <property type="project" value="UniProtKB-KW"/>
</dbReference>
<dbReference type="Gene3D" id="3.20.20.100">
    <property type="entry name" value="NADP-dependent oxidoreductase domain"/>
    <property type="match status" value="1"/>
</dbReference>
<dbReference type="PRINTS" id="PR00069">
    <property type="entry name" value="ALDKETRDTASE"/>
</dbReference>
<comment type="caution">
    <text evidence="3">The sequence shown here is derived from an EMBL/GenBank/DDBJ whole genome shotgun (WGS) entry which is preliminary data.</text>
</comment>
<keyword evidence="4" id="KW-1185">Reference proteome</keyword>
<dbReference type="Pfam" id="PF00248">
    <property type="entry name" value="Aldo_ket_red"/>
    <property type="match status" value="1"/>
</dbReference>
<dbReference type="PANTHER" id="PTHR43625">
    <property type="entry name" value="AFLATOXIN B1 ALDEHYDE REDUCTASE"/>
    <property type="match status" value="1"/>
</dbReference>
<dbReference type="GO" id="GO:0005737">
    <property type="term" value="C:cytoplasm"/>
    <property type="evidence" value="ECO:0007669"/>
    <property type="project" value="TreeGrafter"/>
</dbReference>
<dbReference type="InterPro" id="IPR023210">
    <property type="entry name" value="NADP_OxRdtase_dom"/>
</dbReference>
<gene>
    <name evidence="3" type="ORF">HKD39_11080</name>
</gene>
<dbReference type="PANTHER" id="PTHR43625:SF40">
    <property type="entry name" value="ALDO-KETO REDUCTASE YAKC [NADP(+)]"/>
    <property type="match status" value="1"/>
</dbReference>
<evidence type="ECO:0000259" key="2">
    <source>
        <dbReference type="Pfam" id="PF00248"/>
    </source>
</evidence>
<proteinExistence type="predicted"/>
<dbReference type="AlphaFoldDB" id="A0A849A8B1"/>
<dbReference type="InterPro" id="IPR050791">
    <property type="entry name" value="Aldo-Keto_reductase"/>
</dbReference>
<dbReference type="SUPFAM" id="SSF51430">
    <property type="entry name" value="NAD(P)-linked oxidoreductase"/>
    <property type="match status" value="1"/>
</dbReference>
<sequence>MRVRDEGWGDADRDPGALVRAALDGGVRVLDTAEMYGNEDVVGRAIAGVRSEVFLCTKFGVYWGESGRFDDWSVRADPATVHRAIDGSLGRLGTDTIDLYYLHHRSDDTPIEDTVGAMAELRAAGKIRRLGLSNVTEDDIKRAHAVHPISAVQQPWSLAERKVETMLPLLRELGIALVAHSPMNHGDVGAAGRSTAVQQAAARHGISTAQLSLAWVQQRARTLDQQVIPLPGTTRVSHLRDNIAMSTLELDDATMSELS</sequence>
<name>A0A849A8B1_9ACTN</name>
<evidence type="ECO:0000313" key="3">
    <source>
        <dbReference type="EMBL" id="NNG36247.1"/>
    </source>
</evidence>
<dbReference type="InterPro" id="IPR020471">
    <property type="entry name" value="AKR"/>
</dbReference>
<dbReference type="InterPro" id="IPR036812">
    <property type="entry name" value="NAD(P)_OxRdtase_dom_sf"/>
</dbReference>
<accession>A0A849A8B1</accession>
<organism evidence="3 4">
    <name type="scientific">Nakamurella aerolata</name>
    <dbReference type="NCBI Taxonomy" id="1656892"/>
    <lineage>
        <taxon>Bacteria</taxon>
        <taxon>Bacillati</taxon>
        <taxon>Actinomycetota</taxon>
        <taxon>Actinomycetes</taxon>
        <taxon>Nakamurellales</taxon>
        <taxon>Nakamurellaceae</taxon>
        <taxon>Nakamurella</taxon>
    </lineage>
</organism>
<evidence type="ECO:0000256" key="1">
    <source>
        <dbReference type="ARBA" id="ARBA00023002"/>
    </source>
</evidence>
<dbReference type="EMBL" id="JABEND010000005">
    <property type="protein sequence ID" value="NNG36247.1"/>
    <property type="molecule type" value="Genomic_DNA"/>
</dbReference>
<evidence type="ECO:0000313" key="4">
    <source>
        <dbReference type="Proteomes" id="UP000562984"/>
    </source>
</evidence>
<protein>
    <submittedName>
        <fullName evidence="3">Aldo/keto reductase</fullName>
    </submittedName>
</protein>
<feature type="domain" description="NADP-dependent oxidoreductase" evidence="2">
    <location>
        <begin position="16"/>
        <end position="258"/>
    </location>
</feature>
<keyword evidence="1" id="KW-0560">Oxidoreductase</keyword>